<protein>
    <submittedName>
        <fullName evidence="1">Uncharacterized protein</fullName>
    </submittedName>
</protein>
<dbReference type="Proteomes" id="UP001162318">
    <property type="component" value="Unassembled WGS sequence"/>
</dbReference>
<proteinExistence type="predicted"/>
<name>A0AA42X0L1_SPHYA</name>
<sequence length="53" mass="5751">MFTDIITARRHAFSLSRSLMVVTFVIAIGQQYGVITAEADGSVALVAEYDPFA</sequence>
<gene>
    <name evidence="1" type="ORF">N5J77_27455</name>
</gene>
<evidence type="ECO:0000313" key="1">
    <source>
        <dbReference type="EMBL" id="MDH2134875.1"/>
    </source>
</evidence>
<comment type="caution">
    <text evidence="1">The sequence shown here is derived from an EMBL/GenBank/DDBJ whole genome shotgun (WGS) entry which is preliminary data.</text>
</comment>
<dbReference type="RefSeq" id="WP_279730989.1">
    <property type="nucleotide sequence ID" value="NZ_JAOCKX010000074.1"/>
</dbReference>
<dbReference type="EMBL" id="JAOCKX010000074">
    <property type="protein sequence ID" value="MDH2134875.1"/>
    <property type="molecule type" value="Genomic_DNA"/>
</dbReference>
<evidence type="ECO:0000313" key="2">
    <source>
        <dbReference type="Proteomes" id="UP001162318"/>
    </source>
</evidence>
<organism evidence="1 2">
    <name type="scientific">Sphingobium yanoikuyae</name>
    <name type="common">Sphingomonas yanoikuyae</name>
    <dbReference type="NCBI Taxonomy" id="13690"/>
    <lineage>
        <taxon>Bacteria</taxon>
        <taxon>Pseudomonadati</taxon>
        <taxon>Pseudomonadota</taxon>
        <taxon>Alphaproteobacteria</taxon>
        <taxon>Sphingomonadales</taxon>
        <taxon>Sphingomonadaceae</taxon>
        <taxon>Sphingobium</taxon>
    </lineage>
</organism>
<reference evidence="1" key="1">
    <citation type="submission" date="2022-09" db="EMBL/GenBank/DDBJ databases">
        <title>Intensive care unit water sources are persistently colonized with multi-drug resistant bacteria and are the site of extensive horizontal gene transfer of antibiotic resistance genes.</title>
        <authorList>
            <person name="Diorio-Toth L."/>
        </authorList>
    </citation>
    <scope>NUCLEOTIDE SEQUENCE</scope>
    <source>
        <strain evidence="1">GD03659</strain>
    </source>
</reference>
<dbReference type="AlphaFoldDB" id="A0AA42X0L1"/>
<accession>A0AA42X0L1</accession>